<evidence type="ECO:0000313" key="2">
    <source>
        <dbReference type="EMBL" id="KAI5059194.1"/>
    </source>
</evidence>
<dbReference type="PROSITE" id="PS50053">
    <property type="entry name" value="UBIQUITIN_2"/>
    <property type="match status" value="1"/>
</dbReference>
<keyword evidence="3" id="KW-1185">Reference proteome</keyword>
<dbReference type="CDD" id="cd17039">
    <property type="entry name" value="Ubl_ubiquitin_like"/>
    <property type="match status" value="1"/>
</dbReference>
<dbReference type="AlphaFoldDB" id="A0A9D4U0H7"/>
<dbReference type="SUPFAM" id="SSF54236">
    <property type="entry name" value="Ubiquitin-like"/>
    <property type="match status" value="1"/>
</dbReference>
<dbReference type="OrthoDB" id="428577at2759"/>
<evidence type="ECO:0000259" key="1">
    <source>
        <dbReference type="PROSITE" id="PS50053"/>
    </source>
</evidence>
<gene>
    <name evidence="2" type="ORF">GOP47_0025513</name>
</gene>
<feature type="domain" description="Ubiquitin-like" evidence="1">
    <location>
        <begin position="5"/>
        <end position="83"/>
    </location>
</feature>
<proteinExistence type="predicted"/>
<dbReference type="EMBL" id="JABFUD020000025">
    <property type="protein sequence ID" value="KAI5059194.1"/>
    <property type="molecule type" value="Genomic_DNA"/>
</dbReference>
<dbReference type="PANTHER" id="PTHR47725:SF2">
    <property type="entry name" value="UBIQUITIN-LIKE DOMAIN-CONTAINING PROTEIN"/>
    <property type="match status" value="1"/>
</dbReference>
<protein>
    <recommendedName>
        <fullName evidence="1">Ubiquitin-like domain-containing protein</fullName>
    </recommendedName>
</protein>
<dbReference type="Proteomes" id="UP000886520">
    <property type="component" value="Chromosome 25"/>
</dbReference>
<comment type="caution">
    <text evidence="2">The sequence shown here is derived from an EMBL/GenBank/DDBJ whole genome shotgun (WGS) entry which is preliminary data.</text>
</comment>
<dbReference type="InterPro" id="IPR000626">
    <property type="entry name" value="Ubiquitin-like_dom"/>
</dbReference>
<name>A0A9D4U0H7_ADICA</name>
<organism evidence="2 3">
    <name type="scientific">Adiantum capillus-veneris</name>
    <name type="common">Maidenhair fern</name>
    <dbReference type="NCBI Taxonomy" id="13818"/>
    <lineage>
        <taxon>Eukaryota</taxon>
        <taxon>Viridiplantae</taxon>
        <taxon>Streptophyta</taxon>
        <taxon>Embryophyta</taxon>
        <taxon>Tracheophyta</taxon>
        <taxon>Polypodiopsida</taxon>
        <taxon>Polypodiidae</taxon>
        <taxon>Polypodiales</taxon>
        <taxon>Pteridineae</taxon>
        <taxon>Pteridaceae</taxon>
        <taxon>Vittarioideae</taxon>
        <taxon>Adiantum</taxon>
    </lineage>
</organism>
<dbReference type="Pfam" id="PF00240">
    <property type="entry name" value="ubiquitin"/>
    <property type="match status" value="1"/>
</dbReference>
<dbReference type="SMART" id="SM00213">
    <property type="entry name" value="UBQ"/>
    <property type="match status" value="1"/>
</dbReference>
<reference evidence="2" key="1">
    <citation type="submission" date="2021-01" db="EMBL/GenBank/DDBJ databases">
        <title>Adiantum capillus-veneris genome.</title>
        <authorList>
            <person name="Fang Y."/>
            <person name="Liao Q."/>
        </authorList>
    </citation>
    <scope>NUCLEOTIDE SEQUENCE</scope>
    <source>
        <strain evidence="2">H3</strain>
        <tissue evidence="2">Leaf</tissue>
    </source>
</reference>
<dbReference type="PANTHER" id="PTHR47725">
    <property type="entry name" value="OS03G0364000 PROTEIN"/>
    <property type="match status" value="1"/>
</dbReference>
<accession>A0A9D4U0H7</accession>
<sequence>MQALMAMYIRVKRKKITYFVHCEPSDTVLQVKNKLCSLTDTPTSNQRLILMDSHHVLDDGQTLCQQQVENNSVVALTLRKSNGEWEDIVIDKLDNQNDFDSESSNQAI</sequence>
<dbReference type="InterPro" id="IPR029071">
    <property type="entry name" value="Ubiquitin-like_domsf"/>
</dbReference>
<dbReference type="Gene3D" id="3.10.20.90">
    <property type="entry name" value="Phosphatidylinositol 3-kinase Catalytic Subunit, Chain A, domain 1"/>
    <property type="match status" value="1"/>
</dbReference>
<evidence type="ECO:0000313" key="3">
    <source>
        <dbReference type="Proteomes" id="UP000886520"/>
    </source>
</evidence>